<feature type="transmembrane region" description="Helical" evidence="1">
    <location>
        <begin position="16"/>
        <end position="39"/>
    </location>
</feature>
<dbReference type="RefSeq" id="YP_001883362.1">
    <property type="nucleotide sequence ID" value="NC_010671.1"/>
</dbReference>
<evidence type="ECO:0000313" key="2">
    <source>
        <dbReference type="EMBL" id="ACD03493.1"/>
    </source>
</evidence>
<accession>B2YG11</accession>
<reference evidence="2 3" key="1">
    <citation type="journal article" date="2008" name="Virology">
        <title>Sequence analysis of a non-classified, non-occluded DNA virus that causes salivary gland hypertrophy of Musca domestica, MdSGHV.</title>
        <authorList>
            <person name="Garcia-Maruniak A."/>
            <person name="Maruniak J.E."/>
            <person name="Farmerie W."/>
            <person name="Boucias D.G."/>
        </authorList>
    </citation>
    <scope>NUCLEOTIDE SEQUENCE [LARGE SCALE GENOMIC DNA]</scope>
    <source>
        <strain evidence="3">Isolate Musca domestica/United States/Boucias/-</strain>
    </source>
</reference>
<evidence type="ECO:0000256" key="1">
    <source>
        <dbReference type="SAM" id="Phobius"/>
    </source>
</evidence>
<organismHost>
    <name type="scientific">Musca domestica</name>
    <name type="common">House fly</name>
    <dbReference type="NCBI Taxonomy" id="7370"/>
</organismHost>
<dbReference type="EMBL" id="EU522111">
    <property type="protein sequence ID" value="ACD03493.1"/>
    <property type="molecule type" value="Genomic_DNA"/>
</dbReference>
<dbReference type="GeneID" id="6295423"/>
<keyword evidence="1" id="KW-1133">Transmembrane helix</keyword>
<evidence type="ECO:0000313" key="3">
    <source>
        <dbReference type="Proteomes" id="UP000011274"/>
    </source>
</evidence>
<name>B2YG11_MHVB</name>
<keyword evidence="3" id="KW-1185">Reference proteome</keyword>
<gene>
    <name evidence="2" type="ORF">MdSGHV034</name>
</gene>
<protein>
    <submittedName>
        <fullName evidence="2">Uncharacterized protein</fullName>
    </submittedName>
</protein>
<keyword evidence="1" id="KW-0472">Membrane</keyword>
<sequence length="64" mass="7208">MDFEANRETTSGSRHLFRILISFGILLATSIVVIIVFVARKDMGNRDYVPIKPDVYTPPTLLAK</sequence>
<proteinExistence type="predicted"/>
<organism evidence="2 3">
    <name type="scientific">Musca hytrovirus</name>
    <name type="common">isolate Musca domestica/United States/Boucias/-</name>
    <name type="synonym">MHV</name>
    <dbReference type="NCBI Taxonomy" id="523909"/>
    <lineage>
        <taxon>Viruses</taxon>
        <taxon>Viruses incertae sedis</taxon>
        <taxon>Naldaviricetes</taxon>
        <taxon>Lefavirales</taxon>
        <taxon>Hytrosaviridae</taxon>
        <taxon>Muscavirus</taxon>
        <taxon>Muscavirus musdomesticae</taxon>
    </lineage>
</organism>
<dbReference type="KEGG" id="vg:6295423"/>
<keyword evidence="1" id="KW-0812">Transmembrane</keyword>
<dbReference type="Proteomes" id="UP000011274">
    <property type="component" value="Segment"/>
</dbReference>